<dbReference type="Proteomes" id="UP000192639">
    <property type="component" value="Unassembled WGS sequence"/>
</dbReference>
<evidence type="ECO:0000256" key="1">
    <source>
        <dbReference type="SAM" id="SignalP"/>
    </source>
</evidence>
<gene>
    <name evidence="2" type="ORF">ECANGB1_2733</name>
</gene>
<feature type="signal peptide" evidence="1">
    <location>
        <begin position="1"/>
        <end position="27"/>
    </location>
</feature>
<reference evidence="2 3" key="1">
    <citation type="journal article" date="2017" name="Environ. Microbiol.">
        <title>Decay of the glycolytic pathway and adaptation to intranuclear parasitism within Enterocytozoonidae microsporidia.</title>
        <authorList>
            <person name="Wiredu Boakye D."/>
            <person name="Jaroenlak P."/>
            <person name="Prachumwat A."/>
            <person name="Williams T.A."/>
            <person name="Bateman K.S."/>
            <person name="Itsathitphaisarn O."/>
            <person name="Sritunyalucksana K."/>
            <person name="Paszkiewicz K.H."/>
            <person name="Moore K.A."/>
            <person name="Stentiford G.D."/>
            <person name="Williams B.A."/>
        </authorList>
    </citation>
    <scope>NUCLEOTIDE SEQUENCE [LARGE SCALE GENOMIC DNA]</scope>
    <source>
        <strain evidence="2 3">GB1</strain>
    </source>
</reference>
<accession>A0A1Y1S4G6</accession>
<comment type="caution">
    <text evidence="2">The sequence shown here is derived from an EMBL/GenBank/DDBJ whole genome shotgun (WGS) entry which is preliminary data.</text>
</comment>
<feature type="chain" id="PRO_5010997404" evidence="1">
    <location>
        <begin position="28"/>
        <end position="67"/>
    </location>
</feature>
<dbReference type="AlphaFoldDB" id="A0A1Y1S4G6"/>
<evidence type="ECO:0000313" key="3">
    <source>
        <dbReference type="Proteomes" id="UP000192639"/>
    </source>
</evidence>
<keyword evidence="3" id="KW-1185">Reference proteome</keyword>
<protein>
    <submittedName>
        <fullName evidence="2">Uncharacterized protein</fullName>
    </submittedName>
</protein>
<dbReference type="VEuPathDB" id="MicrosporidiaDB:ECANGB1_2733"/>
<name>A0A1Y1S4G6_9MICR</name>
<organism evidence="2 3">
    <name type="scientific">Enterospora canceri</name>
    <dbReference type="NCBI Taxonomy" id="1081671"/>
    <lineage>
        <taxon>Eukaryota</taxon>
        <taxon>Fungi</taxon>
        <taxon>Fungi incertae sedis</taxon>
        <taxon>Microsporidia</taxon>
        <taxon>Enterocytozoonidae</taxon>
        <taxon>Enterospora</taxon>
    </lineage>
</organism>
<proteinExistence type="predicted"/>
<dbReference type="EMBL" id="LWDP01000127">
    <property type="protein sequence ID" value="ORD93264.1"/>
    <property type="molecule type" value="Genomic_DNA"/>
</dbReference>
<keyword evidence="1" id="KW-0732">Signal</keyword>
<sequence>MPEITMLLDFVLYWRIIFLYFSSNSSGLVDDTSFVPAWMIKRVLSSASLVTSPLTSVMSSSLAPGIQ</sequence>
<evidence type="ECO:0000313" key="2">
    <source>
        <dbReference type="EMBL" id="ORD93264.1"/>
    </source>
</evidence>